<dbReference type="SFLD" id="SFLDG01129">
    <property type="entry name" value="C1.5:_HAD__Beta-PGM__Phosphata"/>
    <property type="match status" value="1"/>
</dbReference>
<dbReference type="Pfam" id="PF00702">
    <property type="entry name" value="Hydrolase"/>
    <property type="match status" value="1"/>
</dbReference>
<organism evidence="1">
    <name type="scientific">Variovorax paradoxus</name>
    <dbReference type="NCBI Taxonomy" id="34073"/>
    <lineage>
        <taxon>Bacteria</taxon>
        <taxon>Pseudomonadati</taxon>
        <taxon>Pseudomonadota</taxon>
        <taxon>Betaproteobacteria</taxon>
        <taxon>Burkholderiales</taxon>
        <taxon>Comamonadaceae</taxon>
        <taxon>Variovorax</taxon>
    </lineage>
</organism>
<reference evidence="1" key="1">
    <citation type="submission" date="2019-12" db="EMBL/GenBank/DDBJ databases">
        <authorList>
            <person name="Cremers G."/>
        </authorList>
    </citation>
    <scope>NUCLEOTIDE SEQUENCE</scope>
    <source>
        <strain evidence="1">Vvax</strain>
    </source>
</reference>
<dbReference type="InterPro" id="IPR023214">
    <property type="entry name" value="HAD_sf"/>
</dbReference>
<gene>
    <name evidence="1" type="ORF">VVAX_02958</name>
</gene>
<dbReference type="SUPFAM" id="SSF56784">
    <property type="entry name" value="HAD-like"/>
    <property type="match status" value="1"/>
</dbReference>
<dbReference type="Gene3D" id="3.40.50.1000">
    <property type="entry name" value="HAD superfamily/HAD-like"/>
    <property type="match status" value="1"/>
</dbReference>
<dbReference type="Gene3D" id="1.10.286.50">
    <property type="match status" value="1"/>
</dbReference>
<dbReference type="SFLD" id="SFLDS00003">
    <property type="entry name" value="Haloacid_Dehalogenase"/>
    <property type="match status" value="1"/>
</dbReference>
<dbReference type="EMBL" id="LR743507">
    <property type="protein sequence ID" value="CAA2104833.1"/>
    <property type="molecule type" value="Genomic_DNA"/>
</dbReference>
<protein>
    <recommendedName>
        <fullName evidence="2">Haloacid dehalogenase</fullName>
    </recommendedName>
</protein>
<evidence type="ECO:0008006" key="2">
    <source>
        <dbReference type="Google" id="ProtNLM"/>
    </source>
</evidence>
<dbReference type="InterPro" id="IPR036412">
    <property type="entry name" value="HAD-like_sf"/>
</dbReference>
<accession>A0A679J193</accession>
<evidence type="ECO:0000313" key="1">
    <source>
        <dbReference type="EMBL" id="CAA2104833.1"/>
    </source>
</evidence>
<dbReference type="AlphaFoldDB" id="A0A679J193"/>
<name>A0A679J193_VARPD</name>
<proteinExistence type="predicted"/>
<sequence length="243" mass="27252">MLKATRRGRATGHTIFMTPQPPASTVFLIDVDNTLLDNDAVIADLRTHLEENFGADSAARYWSAFEQLRNELGYVDYLGALQRYRAAESHSGMSDSRLLLMSGFLIDYPFADRLYPGALEALKHLRRHGPTVILSDGDVVFQPRKVQRSGLWDATEGRVLIYVHKEQMLDTIAQCHPAAHYVMIDDKLRILSAMKAIWGPRLTTVFVRQGHYALDAQAIAAYAPADITIERIGDLINLDFPPT</sequence>